<dbReference type="Pfam" id="PF14543">
    <property type="entry name" value="TAXi_N"/>
    <property type="match status" value="1"/>
</dbReference>
<keyword evidence="7" id="KW-1185">Reference proteome</keyword>
<dbReference type="FunFam" id="2.40.70.10:FF:000013">
    <property type="entry name" value="Aspartyl protease AED1"/>
    <property type="match status" value="1"/>
</dbReference>
<name>B9RNR8_RICCO</name>
<keyword evidence="4" id="KW-0732">Signal</keyword>
<organism evidence="6 7">
    <name type="scientific">Ricinus communis</name>
    <name type="common">Castor bean</name>
    <dbReference type="NCBI Taxonomy" id="3988"/>
    <lineage>
        <taxon>Eukaryota</taxon>
        <taxon>Viridiplantae</taxon>
        <taxon>Streptophyta</taxon>
        <taxon>Embryophyta</taxon>
        <taxon>Tracheophyta</taxon>
        <taxon>Spermatophyta</taxon>
        <taxon>Magnoliopsida</taxon>
        <taxon>eudicotyledons</taxon>
        <taxon>Gunneridae</taxon>
        <taxon>Pentapetalae</taxon>
        <taxon>rosids</taxon>
        <taxon>fabids</taxon>
        <taxon>Malpighiales</taxon>
        <taxon>Euphorbiaceae</taxon>
        <taxon>Acalyphoideae</taxon>
        <taxon>Acalypheae</taxon>
        <taxon>Ricinus</taxon>
    </lineage>
</organism>
<dbReference type="KEGG" id="rcu:8265227"/>
<evidence type="ECO:0000256" key="4">
    <source>
        <dbReference type="SAM" id="SignalP"/>
    </source>
</evidence>
<proteinExistence type="inferred from homology"/>
<evidence type="ECO:0000256" key="2">
    <source>
        <dbReference type="PIRSR" id="PIRSR601461-1"/>
    </source>
</evidence>
<dbReference type="EMBL" id="EQ973791">
    <property type="protein sequence ID" value="EEF46836.1"/>
    <property type="molecule type" value="Genomic_DNA"/>
</dbReference>
<dbReference type="Gene3D" id="2.40.70.10">
    <property type="entry name" value="Acid Proteases"/>
    <property type="match status" value="2"/>
</dbReference>
<dbReference type="InterPro" id="IPR001969">
    <property type="entry name" value="Aspartic_peptidase_AS"/>
</dbReference>
<dbReference type="AlphaFoldDB" id="B9RNR8"/>
<comment type="similarity">
    <text evidence="1 3">Belongs to the peptidase A1 family.</text>
</comment>
<dbReference type="PROSITE" id="PS51767">
    <property type="entry name" value="PEPTIDASE_A1"/>
    <property type="match status" value="1"/>
</dbReference>
<evidence type="ECO:0000256" key="1">
    <source>
        <dbReference type="ARBA" id="ARBA00007447"/>
    </source>
</evidence>
<accession>B9RNR8</accession>
<sequence>MALISFSHLLCLCLVISLSTTYAFGFEGRKIAQENHLQLIHAIEISNLLPSADCEHSTKVAQNKASLKVVHKHGPCSQLNQQNGNAPNLVEILLEDQSRVDSIHAKLSDHSGVKETDAAKLPTKSGMSLGTGNYIVSIGLGSPKKDLMLIFDTGSDLTWARCSAAETFDPTKSTSYANVSCSTPLCSSVISATGNPSRCAASTCVYGIQYGDGSYSIGFLGKERLTIGSTDIFNNFYFGCGQDVDGLFGKAAGLLGLGRDKLSVVSQTAPKYNQLFSYCLPSSSSTGFLSFGSSQSKSAKFTPLSSGPSSFYNLDLTGITVGGQKLAIPLSVFSTAGTIIDSGTVVTRLPPAAYSALRSAFRKAMASYPMGKPLSILDTCYDFSKYKTIKVPKIVISFSGGVDVDVDQAGIFVANGLKQVCLAFAGNTGARDTAIFGNTQQRNFEVVYDVSGGKVGFAPASCS</sequence>
<gene>
    <name evidence="6" type="ORF">RCOM_0920310</name>
</gene>
<dbReference type="OMA" id="CLRSCYK"/>
<dbReference type="InParanoid" id="B9RNR8"/>
<evidence type="ECO:0000256" key="3">
    <source>
        <dbReference type="RuleBase" id="RU000454"/>
    </source>
</evidence>
<evidence type="ECO:0000313" key="6">
    <source>
        <dbReference type="EMBL" id="EEF46836.1"/>
    </source>
</evidence>
<dbReference type="InterPro" id="IPR033121">
    <property type="entry name" value="PEPTIDASE_A1"/>
</dbReference>
<dbReference type="GO" id="GO:0006508">
    <property type="term" value="P:proteolysis"/>
    <property type="evidence" value="ECO:0007669"/>
    <property type="project" value="UniProtKB-KW"/>
</dbReference>
<feature type="domain" description="Peptidase A1" evidence="5">
    <location>
        <begin position="134"/>
        <end position="458"/>
    </location>
</feature>
<dbReference type="InterPro" id="IPR021109">
    <property type="entry name" value="Peptidase_aspartic_dom_sf"/>
</dbReference>
<feature type="signal peptide" evidence="4">
    <location>
        <begin position="1"/>
        <end position="25"/>
    </location>
</feature>
<feature type="active site" evidence="2">
    <location>
        <position position="152"/>
    </location>
</feature>
<dbReference type="PANTHER" id="PTHR13683">
    <property type="entry name" value="ASPARTYL PROTEASES"/>
    <property type="match status" value="1"/>
</dbReference>
<evidence type="ECO:0000313" key="7">
    <source>
        <dbReference type="Proteomes" id="UP000008311"/>
    </source>
</evidence>
<evidence type="ECO:0000259" key="5">
    <source>
        <dbReference type="PROSITE" id="PS51767"/>
    </source>
</evidence>
<dbReference type="GO" id="GO:0004190">
    <property type="term" value="F:aspartic-type endopeptidase activity"/>
    <property type="evidence" value="ECO:0007669"/>
    <property type="project" value="UniProtKB-KW"/>
</dbReference>
<dbReference type="Pfam" id="PF14541">
    <property type="entry name" value="TAXi_C"/>
    <property type="match status" value="1"/>
</dbReference>
<dbReference type="InterPro" id="IPR032799">
    <property type="entry name" value="TAXi_C"/>
</dbReference>
<dbReference type="eggNOG" id="KOG1339">
    <property type="taxonomic scope" value="Eukaryota"/>
</dbReference>
<dbReference type="InterPro" id="IPR032861">
    <property type="entry name" value="TAXi_N"/>
</dbReference>
<keyword evidence="3" id="KW-0064">Aspartyl protease</keyword>
<dbReference type="InterPro" id="IPR033873">
    <property type="entry name" value="CND41-like"/>
</dbReference>
<keyword evidence="3 6" id="KW-0378">Hydrolase</keyword>
<keyword evidence="3" id="KW-0645">Protease</keyword>
<dbReference type="Proteomes" id="UP000008311">
    <property type="component" value="Unassembled WGS sequence"/>
</dbReference>
<feature type="active site" evidence="2">
    <location>
        <position position="341"/>
    </location>
</feature>
<feature type="chain" id="PRO_5002888602" evidence="4">
    <location>
        <begin position="26"/>
        <end position="463"/>
    </location>
</feature>
<dbReference type="OrthoDB" id="2747330at2759"/>
<dbReference type="CDD" id="cd05472">
    <property type="entry name" value="cnd41_like"/>
    <property type="match status" value="1"/>
</dbReference>
<dbReference type="EC" id="3.4.23.1" evidence="6"/>
<dbReference type="SUPFAM" id="SSF50630">
    <property type="entry name" value="Acid proteases"/>
    <property type="match status" value="1"/>
</dbReference>
<reference evidence="7" key="1">
    <citation type="journal article" date="2010" name="Nat. Biotechnol.">
        <title>Draft genome sequence of the oilseed species Ricinus communis.</title>
        <authorList>
            <person name="Chan A.P."/>
            <person name="Crabtree J."/>
            <person name="Zhao Q."/>
            <person name="Lorenzi H."/>
            <person name="Orvis J."/>
            <person name="Puiu D."/>
            <person name="Melake-Berhan A."/>
            <person name="Jones K.M."/>
            <person name="Redman J."/>
            <person name="Chen G."/>
            <person name="Cahoon E.B."/>
            <person name="Gedil M."/>
            <person name="Stanke M."/>
            <person name="Haas B.J."/>
            <person name="Wortman J.R."/>
            <person name="Fraser-Liggett C.M."/>
            <person name="Ravel J."/>
            <person name="Rabinowicz P.D."/>
        </authorList>
    </citation>
    <scope>NUCLEOTIDE SEQUENCE [LARGE SCALE GENOMIC DNA]</scope>
    <source>
        <strain evidence="7">cv. Hale</strain>
    </source>
</reference>
<dbReference type="InterPro" id="IPR001461">
    <property type="entry name" value="Aspartic_peptidase_A1"/>
</dbReference>
<dbReference type="PANTHER" id="PTHR13683:SF828">
    <property type="entry name" value="PEPTIDASE A1 DOMAIN-CONTAINING PROTEIN"/>
    <property type="match status" value="1"/>
</dbReference>
<dbReference type="PROSITE" id="PS00141">
    <property type="entry name" value="ASP_PROTEASE"/>
    <property type="match status" value="1"/>
</dbReference>
<dbReference type="MEROPS" id="A01.050"/>
<protein>
    <submittedName>
        <fullName evidence="6">Aspartic proteinase nepenthesin-2, putative</fullName>
        <ecNumber evidence="6">3.4.23.1</ecNumber>
    </submittedName>
</protein>
<dbReference type="PRINTS" id="PR00792">
    <property type="entry name" value="PEPSIN"/>
</dbReference>